<reference evidence="1" key="2">
    <citation type="submission" date="2021-04" db="EMBL/GenBank/DDBJ databases">
        <authorList>
            <person name="Gilroy R."/>
        </authorList>
    </citation>
    <scope>NUCLEOTIDE SEQUENCE</scope>
    <source>
        <strain evidence="1">CHK169-2315</strain>
    </source>
</reference>
<reference evidence="1" key="1">
    <citation type="journal article" date="2021" name="PeerJ">
        <title>Extensive microbial diversity within the chicken gut microbiome revealed by metagenomics and culture.</title>
        <authorList>
            <person name="Gilroy R."/>
            <person name="Ravi A."/>
            <person name="Getino M."/>
            <person name="Pursley I."/>
            <person name="Horton D.L."/>
            <person name="Alikhan N.F."/>
            <person name="Baker D."/>
            <person name="Gharbi K."/>
            <person name="Hall N."/>
            <person name="Watson M."/>
            <person name="Adriaenssens E.M."/>
            <person name="Foster-Nyarko E."/>
            <person name="Jarju S."/>
            <person name="Secka A."/>
            <person name="Antonio M."/>
            <person name="Oren A."/>
            <person name="Chaudhuri R.R."/>
            <person name="La Ragione R."/>
            <person name="Hildebrand F."/>
            <person name="Pallen M.J."/>
        </authorList>
    </citation>
    <scope>NUCLEOTIDE SEQUENCE</scope>
    <source>
        <strain evidence="1">CHK169-2315</strain>
    </source>
</reference>
<dbReference type="InterPro" id="IPR036412">
    <property type="entry name" value="HAD-like_sf"/>
</dbReference>
<accession>A0A9D1PN51</accession>
<dbReference type="EMBL" id="DXHX01000145">
    <property type="protein sequence ID" value="HIV75480.1"/>
    <property type="molecule type" value="Genomic_DNA"/>
</dbReference>
<dbReference type="Pfam" id="PF08282">
    <property type="entry name" value="Hydrolase_3"/>
    <property type="match status" value="1"/>
</dbReference>
<comment type="caution">
    <text evidence="1">The sequence shown here is derived from an EMBL/GenBank/DDBJ whole genome shotgun (WGS) entry which is preliminary data.</text>
</comment>
<proteinExistence type="predicted"/>
<dbReference type="SFLD" id="SFLDG01140">
    <property type="entry name" value="C2.B:_Phosphomannomutase_and_P"/>
    <property type="match status" value="1"/>
</dbReference>
<organism evidence="1 2">
    <name type="scientific">Candidatus Pseudogracilibacillus intestinigallinarum</name>
    <dbReference type="NCBI Taxonomy" id="2838742"/>
    <lineage>
        <taxon>Bacteria</taxon>
        <taxon>Bacillati</taxon>
        <taxon>Bacillota</taxon>
        <taxon>Bacilli</taxon>
        <taxon>Bacillales</taxon>
        <taxon>Bacillaceae</taxon>
        <taxon>Pseudogracilibacillus</taxon>
    </lineage>
</organism>
<keyword evidence="1" id="KW-0378">Hydrolase</keyword>
<gene>
    <name evidence="1" type="ORF">H9895_10410</name>
</gene>
<dbReference type="Gene3D" id="3.40.50.1000">
    <property type="entry name" value="HAD superfamily/HAD-like"/>
    <property type="match status" value="1"/>
</dbReference>
<dbReference type="NCBIfam" id="TIGR01484">
    <property type="entry name" value="HAD-SF-IIB"/>
    <property type="match status" value="1"/>
</dbReference>
<dbReference type="PANTHER" id="PTHR10000">
    <property type="entry name" value="PHOSPHOSERINE PHOSPHATASE"/>
    <property type="match status" value="1"/>
</dbReference>
<evidence type="ECO:0000313" key="1">
    <source>
        <dbReference type="EMBL" id="HIV75480.1"/>
    </source>
</evidence>
<dbReference type="InterPro" id="IPR023214">
    <property type="entry name" value="HAD_sf"/>
</dbReference>
<sequence>MNEQQLIVTDLDGTLLNDDHQVPQYVKESIDLFQKNNGIFTFATGRMNESVQKFALECQIKVPIITYNGAQLYCPVTERIVYEKTYAISTKLEQFLIEVYRTFAEVLIFSDGVIYTFKKGAHIKAFEKKENVRCEIISEKDIPREVTKIIIISDNKGDLAMCEKICMGTFHEVELTYSEPNFLEILPLHTSKGIALHYLKSYLQMDGCYTTTFGNHLNDISLFQASECGVAVQNAIEEVKENADIVLQDTNVEGAIGYYIENKLIKKNLNDREFIKSFG</sequence>
<dbReference type="NCBIfam" id="TIGR00099">
    <property type="entry name" value="Cof-subfamily"/>
    <property type="match status" value="1"/>
</dbReference>
<dbReference type="PROSITE" id="PS01228">
    <property type="entry name" value="COF_1"/>
    <property type="match status" value="1"/>
</dbReference>
<dbReference type="PANTHER" id="PTHR10000:SF8">
    <property type="entry name" value="HAD SUPERFAMILY HYDROLASE-LIKE, TYPE 3"/>
    <property type="match status" value="1"/>
</dbReference>
<dbReference type="InterPro" id="IPR006379">
    <property type="entry name" value="HAD-SF_hydro_IIB"/>
</dbReference>
<dbReference type="GO" id="GO:0000287">
    <property type="term" value="F:magnesium ion binding"/>
    <property type="evidence" value="ECO:0007669"/>
    <property type="project" value="TreeGrafter"/>
</dbReference>
<dbReference type="GO" id="GO:0005829">
    <property type="term" value="C:cytosol"/>
    <property type="evidence" value="ECO:0007669"/>
    <property type="project" value="TreeGrafter"/>
</dbReference>
<dbReference type="GO" id="GO:0016791">
    <property type="term" value="F:phosphatase activity"/>
    <property type="evidence" value="ECO:0007669"/>
    <property type="project" value="TreeGrafter"/>
</dbReference>
<dbReference type="AlphaFoldDB" id="A0A9D1PN51"/>
<dbReference type="Proteomes" id="UP000823937">
    <property type="component" value="Unassembled WGS sequence"/>
</dbReference>
<dbReference type="SUPFAM" id="SSF56784">
    <property type="entry name" value="HAD-like"/>
    <property type="match status" value="1"/>
</dbReference>
<dbReference type="SFLD" id="SFLDS00003">
    <property type="entry name" value="Haloacid_Dehalogenase"/>
    <property type="match status" value="1"/>
</dbReference>
<protein>
    <submittedName>
        <fullName evidence="1">Cof-type HAD-IIB family hydrolase</fullName>
    </submittedName>
</protein>
<dbReference type="InterPro" id="IPR000150">
    <property type="entry name" value="Cof"/>
</dbReference>
<dbReference type="Gene3D" id="3.30.1240.10">
    <property type="match status" value="1"/>
</dbReference>
<name>A0A9D1PN51_9BACI</name>
<evidence type="ECO:0000313" key="2">
    <source>
        <dbReference type="Proteomes" id="UP000823937"/>
    </source>
</evidence>